<keyword evidence="2" id="KW-0472">Membrane</keyword>
<organism evidence="4 5">
    <name type="scientific">Hymenolepis diminuta</name>
    <name type="common">Rat tapeworm</name>
    <dbReference type="NCBI Taxonomy" id="6216"/>
    <lineage>
        <taxon>Eukaryota</taxon>
        <taxon>Metazoa</taxon>
        <taxon>Spiralia</taxon>
        <taxon>Lophotrochozoa</taxon>
        <taxon>Platyhelminthes</taxon>
        <taxon>Cestoda</taxon>
        <taxon>Eucestoda</taxon>
        <taxon>Cyclophyllidea</taxon>
        <taxon>Hymenolepididae</taxon>
        <taxon>Hymenolepis</taxon>
    </lineage>
</organism>
<dbReference type="Proteomes" id="UP000321570">
    <property type="component" value="Unassembled WGS sequence"/>
</dbReference>
<feature type="compositionally biased region" description="Polar residues" evidence="1">
    <location>
        <begin position="472"/>
        <end position="483"/>
    </location>
</feature>
<evidence type="ECO:0000259" key="3">
    <source>
        <dbReference type="PROSITE" id="PS50948"/>
    </source>
</evidence>
<feature type="non-terminal residue" evidence="4">
    <location>
        <position position="1"/>
    </location>
</feature>
<feature type="compositionally biased region" description="Acidic residues" evidence="1">
    <location>
        <begin position="531"/>
        <end position="543"/>
    </location>
</feature>
<feature type="domain" description="Apple" evidence="3">
    <location>
        <begin position="167"/>
        <end position="250"/>
    </location>
</feature>
<name>A0A564Y317_HYMDI</name>
<evidence type="ECO:0000313" key="5">
    <source>
        <dbReference type="Proteomes" id="UP000321570"/>
    </source>
</evidence>
<sequence>VFTLSELLLLNIKNARTFASSVEEGSSSNFATDEEAHYDQPTCFRSSPNTFDTDMFSWFVVDLGSVVSNITEVYIASGPNYDSDNVEVFVATYMRTSAHINRTGSSLIWDSYEECGKATLDEHGGSSATVHCIYPVEGRWLILRRKSPKPLSICLLAVYFTKTEDTCFRMVDPKLSSKAQGDEFRYERHVSLEQCRESCTDTPSCQGLAFTKESRRGRSGDCRLFRGPESITSRDNVDVDQGDLTQPINCGKWCHLEQNECNRGQVFPLIRQAEDAAYLTPGTIIWKLEDAKLQVLNPQMQKIFFSLKFKGRILCEAESCGAIHILLVSKEGEETFCTSINTDLIYLLDRYTIQCQETRSTTNLGSDTVAIKMVPSKADQSAPKLEITEGHARFILTDKRRQISSVSEIPIRPEEFFVFSLHTQGRDSAQSTKIVEIPITPSEPSWNFKKTTPIFEQNVVKQDPDQNVARENPSNTFVNNLKQINPPVSEKTTAKNFQETKPNSKFDRNPKEEQDINSNKGRYSSLSEIWQDGDESFDSENEAENLSSAPSMTSNDPLNLTKLESNPNFEMKNPLRPSEDWPRYQGLYVSGIEKPKRYSEPTENQLATNKFDSVDDSARDFESYFPSETPLNPKRAGYSSMTPNSMQHDAEDSNQGVKSPISRQSPNLTGTSEANHLSPSDVQVAGSLSLVNLIMIIIIVSVIILAVVAGIVWFLCIRGN</sequence>
<feature type="compositionally biased region" description="Polar residues" evidence="1">
    <location>
        <begin position="544"/>
        <end position="568"/>
    </location>
</feature>
<evidence type="ECO:0000256" key="1">
    <source>
        <dbReference type="SAM" id="MobiDB-lite"/>
    </source>
</evidence>
<dbReference type="Gene3D" id="2.60.120.260">
    <property type="entry name" value="Galactose-binding domain-like"/>
    <property type="match status" value="1"/>
</dbReference>
<protein>
    <recommendedName>
        <fullName evidence="3">Apple domain-containing protein</fullName>
    </recommendedName>
</protein>
<dbReference type="InterPro" id="IPR003609">
    <property type="entry name" value="Pan_app"/>
</dbReference>
<keyword evidence="5" id="KW-1185">Reference proteome</keyword>
<feature type="compositionally biased region" description="Polar residues" evidence="1">
    <location>
        <begin position="639"/>
        <end position="676"/>
    </location>
</feature>
<dbReference type="EMBL" id="CABIJS010000055">
    <property type="protein sequence ID" value="VUZ41369.1"/>
    <property type="molecule type" value="Genomic_DNA"/>
</dbReference>
<feature type="region of interest" description="Disordered" evidence="1">
    <location>
        <begin position="622"/>
        <end position="676"/>
    </location>
</feature>
<keyword evidence="2" id="KW-1133">Transmembrane helix</keyword>
<feature type="compositionally biased region" description="Basic and acidic residues" evidence="1">
    <location>
        <begin position="502"/>
        <end position="514"/>
    </location>
</feature>
<feature type="compositionally biased region" description="Polar residues" evidence="1">
    <location>
        <begin position="516"/>
        <end position="528"/>
    </location>
</feature>
<dbReference type="AlphaFoldDB" id="A0A564Y317"/>
<feature type="compositionally biased region" description="Polar residues" evidence="1">
    <location>
        <begin position="490"/>
        <end position="501"/>
    </location>
</feature>
<accession>A0A564Y317</accession>
<gene>
    <name evidence="4" type="ORF">WMSIL1_LOCUS2183</name>
</gene>
<reference evidence="4 5" key="1">
    <citation type="submission" date="2019-07" db="EMBL/GenBank/DDBJ databases">
        <authorList>
            <person name="Jastrzebski P J."/>
            <person name="Paukszto L."/>
            <person name="Jastrzebski P J."/>
        </authorList>
    </citation>
    <scope>NUCLEOTIDE SEQUENCE [LARGE SCALE GENOMIC DNA]</scope>
    <source>
        <strain evidence="4 5">WMS-il1</strain>
    </source>
</reference>
<dbReference type="SUPFAM" id="SSF49785">
    <property type="entry name" value="Galactose-binding domain-like"/>
    <property type="match status" value="1"/>
</dbReference>
<dbReference type="PROSITE" id="PS50948">
    <property type="entry name" value="PAN"/>
    <property type="match status" value="1"/>
</dbReference>
<keyword evidence="2" id="KW-0812">Transmembrane</keyword>
<evidence type="ECO:0000256" key="2">
    <source>
        <dbReference type="SAM" id="Phobius"/>
    </source>
</evidence>
<feature type="region of interest" description="Disordered" evidence="1">
    <location>
        <begin position="461"/>
        <end position="582"/>
    </location>
</feature>
<proteinExistence type="predicted"/>
<dbReference type="InterPro" id="IPR008979">
    <property type="entry name" value="Galactose-bd-like_sf"/>
</dbReference>
<feature type="transmembrane region" description="Helical" evidence="2">
    <location>
        <begin position="693"/>
        <end position="716"/>
    </location>
</feature>
<evidence type="ECO:0000313" key="4">
    <source>
        <dbReference type="EMBL" id="VUZ41369.1"/>
    </source>
</evidence>